<dbReference type="InterPro" id="IPR014914">
    <property type="entry name" value="RES_dom"/>
</dbReference>
<dbReference type="Pfam" id="PF08808">
    <property type="entry name" value="RES"/>
    <property type="match status" value="1"/>
</dbReference>
<dbReference type="EMBL" id="MIPT01000001">
    <property type="protein sequence ID" value="OHT19448.1"/>
    <property type="molecule type" value="Genomic_DNA"/>
</dbReference>
<dbReference type="Proteomes" id="UP000179467">
    <property type="component" value="Unassembled WGS sequence"/>
</dbReference>
<comment type="caution">
    <text evidence="2">The sequence shown here is derived from an EMBL/GenBank/DDBJ whole genome shotgun (WGS) entry which is preliminary data.</text>
</comment>
<gene>
    <name evidence="2" type="ORF">BHE75_01433</name>
</gene>
<evidence type="ECO:0000259" key="1">
    <source>
        <dbReference type="SMART" id="SM00953"/>
    </source>
</evidence>
<reference evidence="2 3" key="1">
    <citation type="submission" date="2016-09" db="EMBL/GenBank/DDBJ databases">
        <title>Metabolic pathway, cell adaptation mechanisms and a novel monoxygenase revealed through proteogenomic-transcription analysis of a Sphingomonas haloaromaticamans strain degrading the fungicide ortho-phenylphenol.</title>
        <authorList>
            <person name="Perruchon C."/>
            <person name="Papadopoulou E.S."/>
            <person name="Rousidou C."/>
            <person name="Vasileiadis S."/>
            <person name="Tanou G."/>
            <person name="Amoutzias G."/>
            <person name="Molassiotis A."/>
            <person name="Karpouzas D.G."/>
        </authorList>
    </citation>
    <scope>NUCLEOTIDE SEQUENCE [LARGE SCALE GENOMIC DNA]</scope>
    <source>
        <strain evidence="2 3">P3</strain>
    </source>
</reference>
<name>A0A1S1HBH9_9SPHN</name>
<dbReference type="AlphaFoldDB" id="A0A1S1HBH9"/>
<dbReference type="OrthoDB" id="425502at2"/>
<proteinExistence type="predicted"/>
<sequence>MKLDLSRIAARTAPLDLDAWPRIFPARHRTTPTEAGFGSSRFSSPNDQFRVLYAAQDFRTAFAEAVVRDRFVGKQRRFLYRPYLEEIVATEISTIHPLTLVDLSGPAAYEMGVDTDAKGARAHLTGQRFAEALHKQTKADGILFSSRLTNLPAVAIFDRAFAKIAGSPSVDLLRLAATSDEVSRLDITIRRRAIRSI</sequence>
<organism evidence="2 3">
    <name type="scientific">Edaphosphingomonas haloaromaticamans</name>
    <dbReference type="NCBI Taxonomy" id="653954"/>
    <lineage>
        <taxon>Bacteria</taxon>
        <taxon>Pseudomonadati</taxon>
        <taxon>Pseudomonadota</taxon>
        <taxon>Alphaproteobacteria</taxon>
        <taxon>Sphingomonadales</taxon>
        <taxon>Rhizorhabdaceae</taxon>
        <taxon>Edaphosphingomonas</taxon>
    </lineage>
</organism>
<evidence type="ECO:0000313" key="3">
    <source>
        <dbReference type="Proteomes" id="UP000179467"/>
    </source>
</evidence>
<accession>A0A1S1HBH9</accession>
<feature type="domain" description="RES" evidence="1">
    <location>
        <begin position="32"/>
        <end position="168"/>
    </location>
</feature>
<dbReference type="RefSeq" id="WP_084652990.1">
    <property type="nucleotide sequence ID" value="NZ_MIPT01000001.1"/>
</dbReference>
<dbReference type="SMART" id="SM00953">
    <property type="entry name" value="RES"/>
    <property type="match status" value="1"/>
</dbReference>
<protein>
    <submittedName>
        <fullName evidence="2">RES domain protein</fullName>
    </submittedName>
</protein>
<keyword evidence="3" id="KW-1185">Reference proteome</keyword>
<evidence type="ECO:0000313" key="2">
    <source>
        <dbReference type="EMBL" id="OHT19448.1"/>
    </source>
</evidence>